<name>A0ABP0I4H2_9DINO</name>
<dbReference type="EMBL" id="CAXAMM010002625">
    <property type="protein sequence ID" value="CAK8996876.1"/>
    <property type="molecule type" value="Genomic_DNA"/>
</dbReference>
<reference evidence="1 2" key="1">
    <citation type="submission" date="2024-02" db="EMBL/GenBank/DDBJ databases">
        <authorList>
            <person name="Chen Y."/>
            <person name="Shah S."/>
            <person name="Dougan E. K."/>
            <person name="Thang M."/>
            <person name="Chan C."/>
        </authorList>
    </citation>
    <scope>NUCLEOTIDE SEQUENCE [LARGE SCALE GENOMIC DNA]</scope>
</reference>
<protein>
    <submittedName>
        <fullName evidence="1">Uncharacterized protein</fullName>
    </submittedName>
</protein>
<organism evidence="1 2">
    <name type="scientific">Durusdinium trenchii</name>
    <dbReference type="NCBI Taxonomy" id="1381693"/>
    <lineage>
        <taxon>Eukaryota</taxon>
        <taxon>Sar</taxon>
        <taxon>Alveolata</taxon>
        <taxon>Dinophyceae</taxon>
        <taxon>Suessiales</taxon>
        <taxon>Symbiodiniaceae</taxon>
        <taxon>Durusdinium</taxon>
    </lineage>
</organism>
<proteinExistence type="predicted"/>
<sequence>MRIFESLLVAVTALDHQCHDPLYKAHWFGEYGSATVVDSQREATLSSIPTVHKGLKLCPKYNMKASCCSVAFEEVLARHYNYFQKHIFPSKLVRVIEHHQSVLEVMKSEEYQAATRLEKEQFAFALERFSPVLQPKVHSDCWSAMLTYTAGMSCFACKPDWMSYVTPRCPPQCSEVLRVHIHPEDCEELWIRCESFSLAARALREALLDSLLAKQARKPVEDLTMFEDQQALCSWLHDLVALHPLQLPSEAEKEASPLEPRDARILFDVTSQFLRVMDEGRASNFDTHSPGAGDGSHARRAHAAGSLALLSGAVWLRWLGD</sequence>
<accession>A0ABP0I4H2</accession>
<dbReference type="Proteomes" id="UP001642464">
    <property type="component" value="Unassembled WGS sequence"/>
</dbReference>
<comment type="caution">
    <text evidence="1">The sequence shown here is derived from an EMBL/GenBank/DDBJ whole genome shotgun (WGS) entry which is preliminary data.</text>
</comment>
<keyword evidence="2" id="KW-1185">Reference proteome</keyword>
<evidence type="ECO:0000313" key="1">
    <source>
        <dbReference type="EMBL" id="CAK8996876.1"/>
    </source>
</evidence>
<evidence type="ECO:0000313" key="2">
    <source>
        <dbReference type="Proteomes" id="UP001642464"/>
    </source>
</evidence>
<gene>
    <name evidence="1" type="ORF">SCF082_LOCUS4972</name>
</gene>